<dbReference type="InterPro" id="IPR036259">
    <property type="entry name" value="MFS_trans_sf"/>
</dbReference>
<keyword evidence="4 6" id="KW-1133">Transmembrane helix</keyword>
<dbReference type="Gene3D" id="1.20.1250.20">
    <property type="entry name" value="MFS general substrate transporter like domains"/>
    <property type="match status" value="2"/>
</dbReference>
<feature type="transmembrane region" description="Helical" evidence="6">
    <location>
        <begin position="136"/>
        <end position="156"/>
    </location>
</feature>
<evidence type="ECO:0000256" key="6">
    <source>
        <dbReference type="SAM" id="Phobius"/>
    </source>
</evidence>
<dbReference type="RefSeq" id="WP_246553234.1">
    <property type="nucleotide sequence ID" value="NZ_BAAAFE010000002.1"/>
</dbReference>
<accession>A0ABN1LWV7</accession>
<keyword evidence="9" id="KW-1185">Reference proteome</keyword>
<evidence type="ECO:0000256" key="4">
    <source>
        <dbReference type="ARBA" id="ARBA00022989"/>
    </source>
</evidence>
<keyword evidence="5 6" id="KW-0472">Membrane</keyword>
<feature type="transmembrane region" description="Helical" evidence="6">
    <location>
        <begin position="168"/>
        <end position="188"/>
    </location>
</feature>
<name>A0ABN1LWV7_9SPHN</name>
<feature type="transmembrane region" description="Helical" evidence="6">
    <location>
        <begin position="390"/>
        <end position="409"/>
    </location>
</feature>
<evidence type="ECO:0000256" key="1">
    <source>
        <dbReference type="ARBA" id="ARBA00004141"/>
    </source>
</evidence>
<dbReference type="PANTHER" id="PTHR43791:SF36">
    <property type="entry name" value="TRANSPORTER, PUTATIVE (AFU_ORTHOLOGUE AFUA_6G08340)-RELATED"/>
    <property type="match status" value="1"/>
</dbReference>
<feature type="transmembrane region" description="Helical" evidence="6">
    <location>
        <begin position="327"/>
        <end position="344"/>
    </location>
</feature>
<evidence type="ECO:0000259" key="7">
    <source>
        <dbReference type="PROSITE" id="PS50850"/>
    </source>
</evidence>
<dbReference type="PANTHER" id="PTHR43791">
    <property type="entry name" value="PERMEASE-RELATED"/>
    <property type="match status" value="1"/>
</dbReference>
<feature type="domain" description="Major facilitator superfamily (MFS) profile" evidence="7">
    <location>
        <begin position="8"/>
        <end position="414"/>
    </location>
</feature>
<dbReference type="SUPFAM" id="SSF103473">
    <property type="entry name" value="MFS general substrate transporter"/>
    <property type="match status" value="1"/>
</dbReference>
<dbReference type="Proteomes" id="UP001500738">
    <property type="component" value="Unassembled WGS sequence"/>
</dbReference>
<reference evidence="8 9" key="1">
    <citation type="journal article" date="2019" name="Int. J. Syst. Evol. Microbiol.">
        <title>The Global Catalogue of Microorganisms (GCM) 10K type strain sequencing project: providing services to taxonomists for standard genome sequencing and annotation.</title>
        <authorList>
            <consortium name="The Broad Institute Genomics Platform"/>
            <consortium name="The Broad Institute Genome Sequencing Center for Infectious Disease"/>
            <person name="Wu L."/>
            <person name="Ma J."/>
        </authorList>
    </citation>
    <scope>NUCLEOTIDE SEQUENCE [LARGE SCALE GENOMIC DNA]</scope>
    <source>
        <strain evidence="8 9">JCM 15910</strain>
    </source>
</reference>
<dbReference type="InterPro" id="IPR011701">
    <property type="entry name" value="MFS"/>
</dbReference>
<sequence>MGKAFWRILPLILIAYLFAYMDRVNVSFAATQMNEDLRFSATIYGLGGGLFFLGYALFEIPSNLMLVRFGARRWIARIMITWGLLSAAMMFVATPMQFYALRFLLGVAEAGFYPGVIFYFSGWFPPCHRSRAVSRFFIASPLASVAMGGMSGWLLALDETGGLHGWQWLFLVQGLPTVVFGLVVLRYLPDAPATSAWLTADEKAWIETELAREQARIGAPARHDVLGAFRNPRVLLLGAIGFLLIAVITTVILNAPLILLEATALDTKSIGYLVALGGLLGAAAILVLGNHADRNGDRWGAAFRCGIVLAAAVLVMGLSPSPLLTCIAYLAFAAVCFAIPMLTSSGWAEALHVRELAVGAAAINTLSQIGAFLAPYGWGAAKDATGSFELALVVFSVVALLMSALILVLRHRLRGHSAPADAVPA</sequence>
<gene>
    <name evidence="8" type="ORF">GCM10009115_03270</name>
</gene>
<feature type="transmembrane region" description="Helical" evidence="6">
    <location>
        <begin position="39"/>
        <end position="58"/>
    </location>
</feature>
<feature type="transmembrane region" description="Helical" evidence="6">
    <location>
        <begin position="301"/>
        <end position="321"/>
    </location>
</feature>
<evidence type="ECO:0000256" key="5">
    <source>
        <dbReference type="ARBA" id="ARBA00023136"/>
    </source>
</evidence>
<evidence type="ECO:0000256" key="3">
    <source>
        <dbReference type="ARBA" id="ARBA00022692"/>
    </source>
</evidence>
<comment type="caution">
    <text evidence="8">The sequence shown here is derived from an EMBL/GenBank/DDBJ whole genome shotgun (WGS) entry which is preliminary data.</text>
</comment>
<feature type="transmembrane region" description="Helical" evidence="6">
    <location>
        <begin position="356"/>
        <end position="378"/>
    </location>
</feature>
<dbReference type="EMBL" id="BAAAFE010000002">
    <property type="protein sequence ID" value="GAA0861275.1"/>
    <property type="molecule type" value="Genomic_DNA"/>
</dbReference>
<evidence type="ECO:0000313" key="9">
    <source>
        <dbReference type="Proteomes" id="UP001500738"/>
    </source>
</evidence>
<feature type="transmembrane region" description="Helical" evidence="6">
    <location>
        <begin position="270"/>
        <end position="289"/>
    </location>
</feature>
<feature type="transmembrane region" description="Helical" evidence="6">
    <location>
        <begin position="74"/>
        <end position="93"/>
    </location>
</feature>
<organism evidence="8 9">
    <name type="scientific">Sphingopyxis soli</name>
    <dbReference type="NCBI Taxonomy" id="592051"/>
    <lineage>
        <taxon>Bacteria</taxon>
        <taxon>Pseudomonadati</taxon>
        <taxon>Pseudomonadota</taxon>
        <taxon>Alphaproteobacteria</taxon>
        <taxon>Sphingomonadales</taxon>
        <taxon>Sphingomonadaceae</taxon>
        <taxon>Sphingopyxis</taxon>
    </lineage>
</organism>
<dbReference type="InterPro" id="IPR020846">
    <property type="entry name" value="MFS_dom"/>
</dbReference>
<feature type="transmembrane region" description="Helical" evidence="6">
    <location>
        <begin position="234"/>
        <end position="258"/>
    </location>
</feature>
<comment type="subcellular location">
    <subcellularLocation>
        <location evidence="1">Membrane</location>
        <topology evidence="1">Multi-pass membrane protein</topology>
    </subcellularLocation>
</comment>
<evidence type="ECO:0000256" key="2">
    <source>
        <dbReference type="ARBA" id="ARBA00022448"/>
    </source>
</evidence>
<keyword evidence="3 6" id="KW-0812">Transmembrane</keyword>
<feature type="transmembrane region" description="Helical" evidence="6">
    <location>
        <begin position="99"/>
        <end position="124"/>
    </location>
</feature>
<dbReference type="PROSITE" id="PS50850">
    <property type="entry name" value="MFS"/>
    <property type="match status" value="1"/>
</dbReference>
<proteinExistence type="predicted"/>
<evidence type="ECO:0000313" key="8">
    <source>
        <dbReference type="EMBL" id="GAA0861275.1"/>
    </source>
</evidence>
<dbReference type="Pfam" id="PF07690">
    <property type="entry name" value="MFS_1"/>
    <property type="match status" value="1"/>
</dbReference>
<dbReference type="CDD" id="cd17319">
    <property type="entry name" value="MFS_ExuT_GudP_like"/>
    <property type="match status" value="1"/>
</dbReference>
<protein>
    <submittedName>
        <fullName evidence="8">MFS transporter</fullName>
    </submittedName>
</protein>
<keyword evidence="2" id="KW-0813">Transport</keyword>